<dbReference type="Proteomes" id="UP000585474">
    <property type="component" value="Unassembled WGS sequence"/>
</dbReference>
<protein>
    <submittedName>
        <fullName evidence="2">Uncharacterized protein</fullName>
    </submittedName>
</protein>
<accession>A0A7J0EA56</accession>
<feature type="region of interest" description="Disordered" evidence="1">
    <location>
        <begin position="39"/>
        <end position="64"/>
    </location>
</feature>
<gene>
    <name evidence="2" type="ORF">Acr_03g0000540</name>
</gene>
<dbReference type="EMBL" id="BJWL01000003">
    <property type="protein sequence ID" value="GFY83280.1"/>
    <property type="molecule type" value="Genomic_DNA"/>
</dbReference>
<evidence type="ECO:0000313" key="3">
    <source>
        <dbReference type="Proteomes" id="UP000585474"/>
    </source>
</evidence>
<organism evidence="2 3">
    <name type="scientific">Actinidia rufa</name>
    <dbReference type="NCBI Taxonomy" id="165716"/>
    <lineage>
        <taxon>Eukaryota</taxon>
        <taxon>Viridiplantae</taxon>
        <taxon>Streptophyta</taxon>
        <taxon>Embryophyta</taxon>
        <taxon>Tracheophyta</taxon>
        <taxon>Spermatophyta</taxon>
        <taxon>Magnoliopsida</taxon>
        <taxon>eudicotyledons</taxon>
        <taxon>Gunneridae</taxon>
        <taxon>Pentapetalae</taxon>
        <taxon>asterids</taxon>
        <taxon>Ericales</taxon>
        <taxon>Actinidiaceae</taxon>
        <taxon>Actinidia</taxon>
    </lineage>
</organism>
<comment type="caution">
    <text evidence="2">The sequence shown here is derived from an EMBL/GenBank/DDBJ whole genome shotgun (WGS) entry which is preliminary data.</text>
</comment>
<sequence>MLSLPSDNLAGDPRAMHVEGQVLEWVIYEPLTRLASNPHISPWGGEELRRRKGSRRRAPSCGAQRSRRAYLSRAKYHFKAIDNGASWGAHFEEGITLLEGSPQMGLFHGGGSPCEGAHSCGGIATKDS</sequence>
<evidence type="ECO:0000313" key="2">
    <source>
        <dbReference type="EMBL" id="GFY83280.1"/>
    </source>
</evidence>
<evidence type="ECO:0000256" key="1">
    <source>
        <dbReference type="SAM" id="MobiDB-lite"/>
    </source>
</evidence>
<keyword evidence="3" id="KW-1185">Reference proteome</keyword>
<dbReference type="AlphaFoldDB" id="A0A7J0EA56"/>
<reference evidence="2 3" key="1">
    <citation type="submission" date="2019-07" db="EMBL/GenBank/DDBJ databases">
        <title>De Novo Assembly of kiwifruit Actinidia rufa.</title>
        <authorList>
            <person name="Sugita-Konishi S."/>
            <person name="Sato K."/>
            <person name="Mori E."/>
            <person name="Abe Y."/>
            <person name="Kisaki G."/>
            <person name="Hamano K."/>
            <person name="Suezawa K."/>
            <person name="Otani M."/>
            <person name="Fukuda T."/>
            <person name="Manabe T."/>
            <person name="Gomi K."/>
            <person name="Tabuchi M."/>
            <person name="Akimitsu K."/>
            <person name="Kataoka I."/>
        </authorList>
    </citation>
    <scope>NUCLEOTIDE SEQUENCE [LARGE SCALE GENOMIC DNA]</scope>
    <source>
        <strain evidence="3">cv. Fuchu</strain>
    </source>
</reference>
<name>A0A7J0EA56_9ERIC</name>
<proteinExistence type="predicted"/>